<dbReference type="Proteomes" id="UP001652445">
    <property type="component" value="Unassembled WGS sequence"/>
</dbReference>
<evidence type="ECO:0000256" key="3">
    <source>
        <dbReference type="ARBA" id="ARBA00023136"/>
    </source>
</evidence>
<dbReference type="PANTHER" id="PTHR43649:SF33">
    <property type="entry name" value="POLYGALACTURONAN_RHAMNOGALACTURONAN-BINDING PROTEIN YTCQ"/>
    <property type="match status" value="1"/>
</dbReference>
<keyword evidence="2 6" id="KW-0732">Signal</keyword>
<keyword evidence="4" id="KW-0564">Palmitate</keyword>
<dbReference type="EMBL" id="JAOQIO010000033">
    <property type="protein sequence ID" value="MCU6792648.1"/>
    <property type="molecule type" value="Genomic_DNA"/>
</dbReference>
<feature type="signal peptide" evidence="6">
    <location>
        <begin position="1"/>
        <end position="20"/>
    </location>
</feature>
<evidence type="ECO:0000256" key="4">
    <source>
        <dbReference type="ARBA" id="ARBA00023139"/>
    </source>
</evidence>
<comment type="caution">
    <text evidence="7">The sequence shown here is derived from an EMBL/GenBank/DDBJ whole genome shotgun (WGS) entry which is preliminary data.</text>
</comment>
<evidence type="ECO:0000256" key="6">
    <source>
        <dbReference type="SAM" id="SignalP"/>
    </source>
</evidence>
<dbReference type="RefSeq" id="WP_262684029.1">
    <property type="nucleotide sequence ID" value="NZ_JAOQIO010000033.1"/>
</dbReference>
<keyword evidence="8" id="KW-1185">Reference proteome</keyword>
<name>A0ABT2UDC7_9BACL</name>
<accession>A0ABT2UDC7</accession>
<keyword evidence="3" id="KW-0472">Membrane</keyword>
<dbReference type="InterPro" id="IPR006059">
    <property type="entry name" value="SBP"/>
</dbReference>
<reference evidence="7 8" key="1">
    <citation type="submission" date="2022-09" db="EMBL/GenBank/DDBJ databases">
        <authorList>
            <person name="Han X.L."/>
            <person name="Wang Q."/>
            <person name="Lu T."/>
        </authorList>
    </citation>
    <scope>NUCLEOTIDE SEQUENCE [LARGE SCALE GENOMIC DNA]</scope>
    <source>
        <strain evidence="7 8">WQ 127069</strain>
    </source>
</reference>
<sequence>MKKKLLVLCALMLSIGSVIGCSKQDAGSASPQKTDDKTAVSNGMSEKLTITWMARAFQGGGWPDDNTMIKELNKKFNVDIKMQWVPAANYKEKLNVLAASNDFPDVFFVLNPEFNKWKKQGIFMDVQPVLSEYPNLAKIPKEPLYSLNPKGKLLGFPYYVTETRDSLSVREDWLKKLNLSAPKTIDEFYDVAKAFATKDPDGNGQQDTTGFSFYYDQTNNTIRDVDFIMAGFGLYNQWKDINGKLVPYQTQVEEWKKFLTFMNKAYTEGVLDKDFAVNKIRSTVDKFEGNKVGFAYLNPNDWNNHKAAIKKLVPDAMPTALEPPKGPTGLTGTLNLDMLDKNVINAKIDPKKQKRILMILDYFLSPEGSDFIKNGIEGVHYKKVSDGKFEKLEAADKDRQNLLNNWVFRPFDPGIQMYKWEDPSYHQMIRDMFAQNEKNSWKNKGAGLESETLTRAGSNLNIKFMESVSKIIMGRDPVSSIEKASADWLAGGGNKIIEEINKSYTE</sequence>
<dbReference type="InterPro" id="IPR050490">
    <property type="entry name" value="Bact_solute-bd_prot1"/>
</dbReference>
<keyword evidence="5" id="KW-0449">Lipoprotein</keyword>
<proteinExistence type="predicted"/>
<evidence type="ECO:0000313" key="7">
    <source>
        <dbReference type="EMBL" id="MCU6792648.1"/>
    </source>
</evidence>
<dbReference type="PANTHER" id="PTHR43649">
    <property type="entry name" value="ARABINOSE-BINDING PROTEIN-RELATED"/>
    <property type="match status" value="1"/>
</dbReference>
<evidence type="ECO:0000256" key="2">
    <source>
        <dbReference type="ARBA" id="ARBA00022729"/>
    </source>
</evidence>
<evidence type="ECO:0000256" key="5">
    <source>
        <dbReference type="ARBA" id="ARBA00023288"/>
    </source>
</evidence>
<dbReference type="Gene3D" id="3.40.190.10">
    <property type="entry name" value="Periplasmic binding protein-like II"/>
    <property type="match status" value="2"/>
</dbReference>
<dbReference type="PROSITE" id="PS51257">
    <property type="entry name" value="PROKAR_LIPOPROTEIN"/>
    <property type="match status" value="1"/>
</dbReference>
<dbReference type="Pfam" id="PF01547">
    <property type="entry name" value="SBP_bac_1"/>
    <property type="match status" value="1"/>
</dbReference>
<protein>
    <submittedName>
        <fullName evidence="7">Extracellular solute-binding protein</fullName>
    </submittedName>
</protein>
<keyword evidence="1" id="KW-1003">Cell membrane</keyword>
<feature type="chain" id="PRO_5046428758" evidence="6">
    <location>
        <begin position="21"/>
        <end position="506"/>
    </location>
</feature>
<dbReference type="SUPFAM" id="SSF53850">
    <property type="entry name" value="Periplasmic binding protein-like II"/>
    <property type="match status" value="1"/>
</dbReference>
<gene>
    <name evidence="7" type="ORF">OB236_11010</name>
</gene>
<organism evidence="7 8">
    <name type="scientific">Paenibacillus baimaensis</name>
    <dbReference type="NCBI Taxonomy" id="2982185"/>
    <lineage>
        <taxon>Bacteria</taxon>
        <taxon>Bacillati</taxon>
        <taxon>Bacillota</taxon>
        <taxon>Bacilli</taxon>
        <taxon>Bacillales</taxon>
        <taxon>Paenibacillaceae</taxon>
        <taxon>Paenibacillus</taxon>
    </lineage>
</organism>
<evidence type="ECO:0000256" key="1">
    <source>
        <dbReference type="ARBA" id="ARBA00022475"/>
    </source>
</evidence>
<evidence type="ECO:0000313" key="8">
    <source>
        <dbReference type="Proteomes" id="UP001652445"/>
    </source>
</evidence>